<dbReference type="GeneID" id="25906491"/>
<gene>
    <name evidence="2" type="ORF">SARC_05987</name>
</gene>
<dbReference type="AlphaFoldDB" id="A0A0L0FY00"/>
<dbReference type="Proteomes" id="UP000054560">
    <property type="component" value="Unassembled WGS sequence"/>
</dbReference>
<dbReference type="EMBL" id="KQ242006">
    <property type="protein sequence ID" value="KNC81697.1"/>
    <property type="molecule type" value="Genomic_DNA"/>
</dbReference>
<proteinExistence type="predicted"/>
<feature type="region of interest" description="Disordered" evidence="1">
    <location>
        <begin position="175"/>
        <end position="197"/>
    </location>
</feature>
<sequence>MIGGIEHLAQLGRFHTLMDRALGALWIKGSRDYTDNTDDELRTQLYQTVFARYNEDFNEQMQRIETSMILLEIWKRMNNQSTPAWKLLETKCAQKVWEHTEKHPRMSDKDSAKLLALTIITFTVSAEQIQSKKENIGERRPREFRRNKTFRCELKSESLVNGGNGGLLALPSNEQTSIKAKPGRTRNFERTRHRLVN</sequence>
<name>A0A0L0FY00_9EUKA</name>
<accession>A0A0L0FY00</accession>
<dbReference type="RefSeq" id="XP_014155599.1">
    <property type="nucleotide sequence ID" value="XM_014300124.1"/>
</dbReference>
<evidence type="ECO:0000313" key="2">
    <source>
        <dbReference type="EMBL" id="KNC81697.1"/>
    </source>
</evidence>
<evidence type="ECO:0000256" key="1">
    <source>
        <dbReference type="SAM" id="MobiDB-lite"/>
    </source>
</evidence>
<evidence type="ECO:0000313" key="3">
    <source>
        <dbReference type="Proteomes" id="UP000054560"/>
    </source>
</evidence>
<reference evidence="2 3" key="1">
    <citation type="submission" date="2011-02" db="EMBL/GenBank/DDBJ databases">
        <title>The Genome Sequence of Sphaeroforma arctica JP610.</title>
        <authorList>
            <consortium name="The Broad Institute Genome Sequencing Platform"/>
            <person name="Russ C."/>
            <person name="Cuomo C."/>
            <person name="Young S.K."/>
            <person name="Zeng Q."/>
            <person name="Gargeya S."/>
            <person name="Alvarado L."/>
            <person name="Berlin A."/>
            <person name="Chapman S.B."/>
            <person name="Chen Z."/>
            <person name="Freedman E."/>
            <person name="Gellesch M."/>
            <person name="Goldberg J."/>
            <person name="Griggs A."/>
            <person name="Gujja S."/>
            <person name="Heilman E."/>
            <person name="Heiman D."/>
            <person name="Howarth C."/>
            <person name="Mehta T."/>
            <person name="Neiman D."/>
            <person name="Pearson M."/>
            <person name="Roberts A."/>
            <person name="Saif S."/>
            <person name="Shea T."/>
            <person name="Shenoy N."/>
            <person name="Sisk P."/>
            <person name="Stolte C."/>
            <person name="Sykes S."/>
            <person name="White J."/>
            <person name="Yandava C."/>
            <person name="Burger G."/>
            <person name="Gray M.W."/>
            <person name="Holland P.W.H."/>
            <person name="King N."/>
            <person name="Lang F.B.F."/>
            <person name="Roger A.J."/>
            <person name="Ruiz-Trillo I."/>
            <person name="Haas B."/>
            <person name="Nusbaum C."/>
            <person name="Birren B."/>
        </authorList>
    </citation>
    <scope>NUCLEOTIDE SEQUENCE [LARGE SCALE GENOMIC DNA]</scope>
    <source>
        <strain evidence="2 3">JP610</strain>
    </source>
</reference>
<organism evidence="2 3">
    <name type="scientific">Sphaeroforma arctica JP610</name>
    <dbReference type="NCBI Taxonomy" id="667725"/>
    <lineage>
        <taxon>Eukaryota</taxon>
        <taxon>Ichthyosporea</taxon>
        <taxon>Ichthyophonida</taxon>
        <taxon>Sphaeroforma</taxon>
    </lineage>
</organism>
<keyword evidence="3" id="KW-1185">Reference proteome</keyword>
<protein>
    <submittedName>
        <fullName evidence="2">Uncharacterized protein</fullName>
    </submittedName>
</protein>